<dbReference type="Proteomes" id="UP000294616">
    <property type="component" value="Unassembled WGS sequence"/>
</dbReference>
<gene>
    <name evidence="5" type="ORF">C8N28_1063</name>
</gene>
<evidence type="ECO:0000256" key="2">
    <source>
        <dbReference type="ARBA" id="ARBA00023136"/>
    </source>
</evidence>
<dbReference type="RefSeq" id="WP_221410193.1">
    <property type="nucleotide sequence ID" value="NZ_SMGO01000001.1"/>
</dbReference>
<dbReference type="EMBL" id="SMGO01000001">
    <property type="protein sequence ID" value="TCK85750.1"/>
    <property type="molecule type" value="Genomic_DNA"/>
</dbReference>
<protein>
    <submittedName>
        <fullName evidence="5">Uncharacterized protein</fullName>
    </submittedName>
</protein>
<name>A0A4R1M3T4_9SPHI</name>
<dbReference type="Gene3D" id="2.40.170.20">
    <property type="entry name" value="TonB-dependent receptor, beta-barrel domain"/>
    <property type="match status" value="1"/>
</dbReference>
<evidence type="ECO:0000313" key="6">
    <source>
        <dbReference type="Proteomes" id="UP000294616"/>
    </source>
</evidence>
<comment type="subcellular location">
    <subcellularLocation>
        <location evidence="1">Cell outer membrane</location>
    </subcellularLocation>
</comment>
<keyword evidence="2" id="KW-0472">Membrane</keyword>
<proteinExistence type="predicted"/>
<dbReference type="InterPro" id="IPR036942">
    <property type="entry name" value="Beta-barrel_TonB_sf"/>
</dbReference>
<dbReference type="SUPFAM" id="SSF56935">
    <property type="entry name" value="Porins"/>
    <property type="match status" value="1"/>
</dbReference>
<evidence type="ECO:0000256" key="1">
    <source>
        <dbReference type="ARBA" id="ARBA00004442"/>
    </source>
</evidence>
<sequence length="573" mass="63873">MILKSSILKHTFILGFCAFSFNAYSQVDTTKTQEPATIEEVEVVRDYRPVLADAVKIRRSPDLNNVRTQQPALRYNVLDKRLNFPSGMGQLTLQEMQSSRPGIMTNNYAKLGIGNFNSILGEIYINSGTDENYQTGFYAKHLNQKGDLENQKFSEQRIGIFGRSILEKITLSGELGFNRYGTAFYGVVPGAEDNPIITSDAQNQHFNDIFFVGELLKNYDPQDTDLSYSLKTDVYLFSDAFNAKENSFAISGYLNKAINVFNIGANVSADMASVKAADYSISNNLIRLNPYIRFQGNNYKITLGANFISESGETSRSNLFPLANLELDVVPEFVSIFGSVKGDVNRTSLRSLAQSNPYLNENIAIRNTIDRLNITAGVKGNVGATFGYKASVFYRKVEDLPLFVNSPNEPKKFDLIYDAGIDKATSISGLEGEINVRVSETVNIGGKLNISDYKLSTEREAWFMPKVQISSNARINISEKVFLNAEVLFAGETSAKTYDYSLAAIPVTDYTTADPIIKRVPAFADFSAGAEYRVNQQFGIFIQANNLLNSNYEKYLYYPRLGFNVFGGLNYSF</sequence>
<feature type="chain" id="PRO_5020933597" evidence="4">
    <location>
        <begin position="26"/>
        <end position="573"/>
    </location>
</feature>
<keyword evidence="6" id="KW-1185">Reference proteome</keyword>
<evidence type="ECO:0000313" key="5">
    <source>
        <dbReference type="EMBL" id="TCK85750.1"/>
    </source>
</evidence>
<keyword evidence="3" id="KW-0998">Cell outer membrane</keyword>
<dbReference type="AlphaFoldDB" id="A0A4R1M3T4"/>
<reference evidence="5 6" key="1">
    <citation type="submission" date="2019-03" db="EMBL/GenBank/DDBJ databases">
        <title>Genomic Encyclopedia of Archaeal and Bacterial Type Strains, Phase II (KMG-II): from individual species to whole genera.</title>
        <authorList>
            <person name="Goeker M."/>
        </authorList>
    </citation>
    <scope>NUCLEOTIDE SEQUENCE [LARGE SCALE GENOMIC DNA]</scope>
    <source>
        <strain evidence="5 6">DSM 22554</strain>
    </source>
</reference>
<evidence type="ECO:0000256" key="3">
    <source>
        <dbReference type="ARBA" id="ARBA00023237"/>
    </source>
</evidence>
<organism evidence="5 6">
    <name type="scientific">Albibacterium bauzanense</name>
    <dbReference type="NCBI Taxonomy" id="653929"/>
    <lineage>
        <taxon>Bacteria</taxon>
        <taxon>Pseudomonadati</taxon>
        <taxon>Bacteroidota</taxon>
        <taxon>Sphingobacteriia</taxon>
        <taxon>Sphingobacteriales</taxon>
        <taxon>Sphingobacteriaceae</taxon>
        <taxon>Albibacterium</taxon>
    </lineage>
</organism>
<accession>A0A4R1M3T4</accession>
<comment type="caution">
    <text evidence="5">The sequence shown here is derived from an EMBL/GenBank/DDBJ whole genome shotgun (WGS) entry which is preliminary data.</text>
</comment>
<feature type="signal peptide" evidence="4">
    <location>
        <begin position="1"/>
        <end position="25"/>
    </location>
</feature>
<dbReference type="GO" id="GO:0009279">
    <property type="term" value="C:cell outer membrane"/>
    <property type="evidence" value="ECO:0007669"/>
    <property type="project" value="UniProtKB-SubCell"/>
</dbReference>
<evidence type="ECO:0000256" key="4">
    <source>
        <dbReference type="SAM" id="SignalP"/>
    </source>
</evidence>
<keyword evidence="4" id="KW-0732">Signal</keyword>